<evidence type="ECO:0000313" key="1">
    <source>
        <dbReference type="EMBL" id="WPU91564.1"/>
    </source>
</evidence>
<keyword evidence="2" id="KW-1185">Reference proteome</keyword>
<dbReference type="RefSeq" id="WP_321560730.1">
    <property type="nucleotide sequence ID" value="NZ_CP139558.1"/>
</dbReference>
<sequence length="45" mass="4788">MKSLKQNNISIAIILLGVVTAYTAVKKTVSTQQAGDVLLIEPGLF</sequence>
<name>A0ABZ0TIM2_9SPHI</name>
<proteinExistence type="predicted"/>
<organism evidence="1 2">
    <name type="scientific">Mucilaginibacter sabulilitoris</name>
    <dbReference type="NCBI Taxonomy" id="1173583"/>
    <lineage>
        <taxon>Bacteria</taxon>
        <taxon>Pseudomonadati</taxon>
        <taxon>Bacteroidota</taxon>
        <taxon>Sphingobacteriia</taxon>
        <taxon>Sphingobacteriales</taxon>
        <taxon>Sphingobacteriaceae</taxon>
        <taxon>Mucilaginibacter</taxon>
    </lineage>
</organism>
<dbReference type="EMBL" id="CP139558">
    <property type="protein sequence ID" value="WPU91564.1"/>
    <property type="molecule type" value="Genomic_DNA"/>
</dbReference>
<reference evidence="1 2" key="1">
    <citation type="submission" date="2023-11" db="EMBL/GenBank/DDBJ databases">
        <title>Analysis of the Genomes of Mucilaginibacter gossypii cycad 4 and M. sabulilitoris SNA2: microbes with the potential for plant growth promotion.</title>
        <authorList>
            <person name="Hirsch A.M."/>
            <person name="Humm E."/>
            <person name="Rubbi M."/>
            <person name="Del Vecchio G."/>
            <person name="Ha S.M."/>
            <person name="Pellegrini M."/>
            <person name="Gunsalus R.P."/>
        </authorList>
    </citation>
    <scope>NUCLEOTIDE SEQUENCE [LARGE SCALE GENOMIC DNA]</scope>
    <source>
        <strain evidence="1 2">SNA2</strain>
    </source>
</reference>
<evidence type="ECO:0000313" key="2">
    <source>
        <dbReference type="Proteomes" id="UP001324380"/>
    </source>
</evidence>
<dbReference type="Proteomes" id="UP001324380">
    <property type="component" value="Chromosome"/>
</dbReference>
<protein>
    <submittedName>
        <fullName evidence="1">Uncharacterized protein</fullName>
    </submittedName>
</protein>
<accession>A0ABZ0TIM2</accession>
<gene>
    <name evidence="1" type="ORF">SNE25_19805</name>
</gene>